<organism evidence="3 4">
    <name type="scientific">Pythium insidiosum</name>
    <name type="common">Pythiosis disease agent</name>
    <dbReference type="NCBI Taxonomy" id="114742"/>
    <lineage>
        <taxon>Eukaryota</taxon>
        <taxon>Sar</taxon>
        <taxon>Stramenopiles</taxon>
        <taxon>Oomycota</taxon>
        <taxon>Peronosporomycetes</taxon>
        <taxon>Pythiales</taxon>
        <taxon>Pythiaceae</taxon>
        <taxon>Pythium</taxon>
    </lineage>
</organism>
<feature type="compositionally biased region" description="Basic and acidic residues" evidence="2">
    <location>
        <begin position="154"/>
        <end position="173"/>
    </location>
</feature>
<feature type="region of interest" description="Disordered" evidence="2">
    <location>
        <begin position="77"/>
        <end position="180"/>
    </location>
</feature>
<accession>A0AAD5M9Q6</accession>
<feature type="coiled-coil region" evidence="1">
    <location>
        <begin position="332"/>
        <end position="373"/>
    </location>
</feature>
<dbReference type="AlphaFoldDB" id="A0AAD5M9Q6"/>
<sequence>MATTTTGSSAVAALLQKASQQYLECRRKVSAKVDEVESLDSQIQALFQQITTLGESSSQANKSVGRLELSITEVQGDAPVEGAVISLEIDPEYEEPAPVEPAQKAAEEEKVEETKTEEAAEKEDADESENVEKEDEDEEAPKAEEAEEADEAEKEAPDADEDKKEADAEEPKAPRSVVWSDADAFPATFVFDPVQSREAVVTISVSAPSNENEDEDAEPVKEIEIPVSSLFQSGSLDHWYEVKEDVEVVVEETTITEVIEEEVSAEEEGDKAAEEEAEAEKEPKEDEADAEEREATEDSETVVETIVETTEKVVKTPGSRFHVKATFTLSEVEKLSQAAVALSKQKQEAEAALAVLEREAASLRTKYERLNASMRSLGNAQGGAKSRASLLGATGLGAAPRAPKSRYQKMKDSVAAVLTPQRQQVLTSVAIFVGSVTLFHFQGQNLLA</sequence>
<reference evidence="3" key="1">
    <citation type="submission" date="2021-12" db="EMBL/GenBank/DDBJ databases">
        <title>Prjna785345.</title>
        <authorList>
            <person name="Rujirawat T."/>
            <person name="Krajaejun T."/>
        </authorList>
    </citation>
    <scope>NUCLEOTIDE SEQUENCE</scope>
    <source>
        <strain evidence="3">Pi057C3</strain>
    </source>
</reference>
<gene>
    <name evidence="3" type="ORF">P43SY_009166</name>
</gene>
<evidence type="ECO:0000256" key="2">
    <source>
        <dbReference type="SAM" id="MobiDB-lite"/>
    </source>
</evidence>
<feature type="compositionally biased region" description="Basic and acidic residues" evidence="2">
    <location>
        <begin position="105"/>
        <end position="119"/>
    </location>
</feature>
<name>A0AAD5M9Q6_PYTIN</name>
<comment type="caution">
    <text evidence="3">The sequence shown here is derived from an EMBL/GenBank/DDBJ whole genome shotgun (WGS) entry which is preliminary data.</text>
</comment>
<dbReference type="Proteomes" id="UP001209570">
    <property type="component" value="Unassembled WGS sequence"/>
</dbReference>
<protein>
    <submittedName>
        <fullName evidence="3">Uncharacterized protein</fullName>
    </submittedName>
</protein>
<proteinExistence type="predicted"/>
<evidence type="ECO:0000256" key="1">
    <source>
        <dbReference type="SAM" id="Coils"/>
    </source>
</evidence>
<feature type="compositionally biased region" description="Basic and acidic residues" evidence="2">
    <location>
        <begin position="270"/>
        <end position="284"/>
    </location>
</feature>
<feature type="compositionally biased region" description="Acidic residues" evidence="2">
    <location>
        <begin position="285"/>
        <end position="301"/>
    </location>
</feature>
<dbReference type="EMBL" id="JAKCXM010000016">
    <property type="protein sequence ID" value="KAJ0407879.1"/>
    <property type="molecule type" value="Genomic_DNA"/>
</dbReference>
<feature type="compositionally biased region" description="Acidic residues" evidence="2">
    <location>
        <begin position="120"/>
        <end position="153"/>
    </location>
</feature>
<keyword evidence="4" id="KW-1185">Reference proteome</keyword>
<feature type="region of interest" description="Disordered" evidence="2">
    <location>
        <begin position="257"/>
        <end position="303"/>
    </location>
</feature>
<evidence type="ECO:0000313" key="3">
    <source>
        <dbReference type="EMBL" id="KAJ0407879.1"/>
    </source>
</evidence>
<evidence type="ECO:0000313" key="4">
    <source>
        <dbReference type="Proteomes" id="UP001209570"/>
    </source>
</evidence>
<feature type="compositionally biased region" description="Acidic residues" evidence="2">
    <location>
        <begin position="258"/>
        <end position="269"/>
    </location>
</feature>
<keyword evidence="1" id="KW-0175">Coiled coil</keyword>